<evidence type="ECO:0000313" key="7">
    <source>
        <dbReference type="Proteomes" id="UP000184330"/>
    </source>
</evidence>
<dbReference type="Proteomes" id="UP000184330">
    <property type="component" value="Unassembled WGS sequence"/>
</dbReference>
<dbReference type="AlphaFoldDB" id="A0A1L7WZ33"/>
<evidence type="ECO:0000256" key="2">
    <source>
        <dbReference type="ARBA" id="ARBA00023002"/>
    </source>
</evidence>
<dbReference type="SUPFAM" id="SSF48056">
    <property type="entry name" value="Di-copper centre-containing domain"/>
    <property type="match status" value="1"/>
</dbReference>
<protein>
    <submittedName>
        <fullName evidence="6">Related to monophenol monooxygenase (Tyrosinase)</fullName>
    </submittedName>
</protein>
<dbReference type="STRING" id="576137.A0A1L7WZ33"/>
<dbReference type="InterPro" id="IPR002227">
    <property type="entry name" value="Tyrosinase_Cu-bd"/>
</dbReference>
<keyword evidence="1" id="KW-0479">Metal-binding</keyword>
<dbReference type="OrthoDB" id="6132182at2759"/>
<dbReference type="GO" id="GO:0004497">
    <property type="term" value="F:monooxygenase activity"/>
    <property type="evidence" value="ECO:0007669"/>
    <property type="project" value="UniProtKB-KW"/>
</dbReference>
<evidence type="ECO:0000259" key="4">
    <source>
        <dbReference type="PROSITE" id="PS00497"/>
    </source>
</evidence>
<keyword evidence="2" id="KW-0560">Oxidoreductase</keyword>
<dbReference type="Gene3D" id="1.10.1280.10">
    <property type="entry name" value="Di-copper center containing domain from catechol oxidase"/>
    <property type="match status" value="1"/>
</dbReference>
<accession>A0A1L7WZ33</accession>
<proteinExistence type="predicted"/>
<dbReference type="PANTHER" id="PTHR11474:SF125">
    <property type="entry name" value="N-ACETYL-6-HYDROXYTRYPTOPHAN OXIDASE IVOB-RELATED"/>
    <property type="match status" value="1"/>
</dbReference>
<evidence type="ECO:0000259" key="5">
    <source>
        <dbReference type="PROSITE" id="PS00498"/>
    </source>
</evidence>
<organism evidence="6 7">
    <name type="scientific">Phialocephala subalpina</name>
    <dbReference type="NCBI Taxonomy" id="576137"/>
    <lineage>
        <taxon>Eukaryota</taxon>
        <taxon>Fungi</taxon>
        <taxon>Dikarya</taxon>
        <taxon>Ascomycota</taxon>
        <taxon>Pezizomycotina</taxon>
        <taxon>Leotiomycetes</taxon>
        <taxon>Helotiales</taxon>
        <taxon>Mollisiaceae</taxon>
        <taxon>Phialocephala</taxon>
        <taxon>Phialocephala fortinii species complex</taxon>
    </lineage>
</organism>
<feature type="chain" id="PRO_5013176980" evidence="3">
    <location>
        <begin position="22"/>
        <end position="346"/>
    </location>
</feature>
<evidence type="ECO:0000256" key="3">
    <source>
        <dbReference type="SAM" id="SignalP"/>
    </source>
</evidence>
<feature type="signal peptide" evidence="3">
    <location>
        <begin position="1"/>
        <end position="21"/>
    </location>
</feature>
<dbReference type="GO" id="GO:0046872">
    <property type="term" value="F:metal ion binding"/>
    <property type="evidence" value="ECO:0007669"/>
    <property type="project" value="UniProtKB-KW"/>
</dbReference>
<dbReference type="InterPro" id="IPR008922">
    <property type="entry name" value="Di-copper_centre_dom_sf"/>
</dbReference>
<dbReference type="PROSITE" id="PS00497">
    <property type="entry name" value="TYROSINASE_1"/>
    <property type="match status" value="1"/>
</dbReference>
<dbReference type="PRINTS" id="PR00092">
    <property type="entry name" value="TYROSINASE"/>
</dbReference>
<gene>
    <name evidence="6" type="ORF">PAC_07926</name>
</gene>
<feature type="domain" description="Tyrosinase copper-binding" evidence="5">
    <location>
        <begin position="264"/>
        <end position="275"/>
    </location>
</feature>
<keyword evidence="3" id="KW-0732">Signal</keyword>
<evidence type="ECO:0000256" key="1">
    <source>
        <dbReference type="ARBA" id="ARBA00022723"/>
    </source>
</evidence>
<keyword evidence="6" id="KW-0503">Monooxygenase</keyword>
<sequence>MIAMLLQASLCLASCTPEKRAKNTRKEWSALTKPERLDYISSVLCLQRLPSLLPSVPGSKSRFDDFAATHINLTLSIHLDGLFLPWHRNFVWLYEKALREECGFTGSQPYWNWPLWASNLSDSPLFDGSDTSLSGDGASLADPQNYTLGPGATLPHGTGGGCVLDGPFVNHTMNLGPFEYALAFEGILPSNWSAYNPHCLIRDLNNYISTRYQNQTAVDNLLDSGDIVEFQERLNGVGTNLGVHGGGHFALGLGLQDFFASPLDPAFYLHHGAIDWVWWLWQNGGNGTGEENERVLALNGTDRIFNPPGSDEVTLSMVANWGILGAEKMVGEVMRVDAGEFCYGYE</sequence>
<reference evidence="6 7" key="1">
    <citation type="submission" date="2016-03" db="EMBL/GenBank/DDBJ databases">
        <authorList>
            <person name="Ploux O."/>
        </authorList>
    </citation>
    <scope>NUCLEOTIDE SEQUENCE [LARGE SCALE GENOMIC DNA]</scope>
    <source>
        <strain evidence="6 7">UAMH 11012</strain>
    </source>
</reference>
<dbReference type="EMBL" id="FJOG01000011">
    <property type="protein sequence ID" value="CZR58036.1"/>
    <property type="molecule type" value="Genomic_DNA"/>
</dbReference>
<dbReference type="Pfam" id="PF00264">
    <property type="entry name" value="Tyrosinase"/>
    <property type="match status" value="1"/>
</dbReference>
<dbReference type="PANTHER" id="PTHR11474">
    <property type="entry name" value="TYROSINASE FAMILY MEMBER"/>
    <property type="match status" value="1"/>
</dbReference>
<dbReference type="InterPro" id="IPR050316">
    <property type="entry name" value="Tyrosinase/Hemocyanin"/>
</dbReference>
<evidence type="ECO:0000313" key="6">
    <source>
        <dbReference type="EMBL" id="CZR58036.1"/>
    </source>
</evidence>
<dbReference type="PROSITE" id="PS00498">
    <property type="entry name" value="TYROSINASE_2"/>
    <property type="match status" value="1"/>
</dbReference>
<feature type="domain" description="Tyrosinase copper-binding" evidence="4">
    <location>
        <begin position="78"/>
        <end position="95"/>
    </location>
</feature>
<name>A0A1L7WZ33_9HELO</name>
<keyword evidence="7" id="KW-1185">Reference proteome</keyword>